<gene>
    <name evidence="2" type="ORF">RIMI_LOCUS9952605</name>
</gene>
<name>A0ABN9LJD0_9NEOB</name>
<dbReference type="PROSITE" id="PS51335">
    <property type="entry name" value="ELMO"/>
    <property type="match status" value="1"/>
</dbReference>
<accession>A0ABN9LJD0</accession>
<evidence type="ECO:0000313" key="2">
    <source>
        <dbReference type="EMBL" id="CAJ0943396.1"/>
    </source>
</evidence>
<dbReference type="PANTHER" id="PTHR12771">
    <property type="entry name" value="ENGULFMENT AND CELL MOTILITY"/>
    <property type="match status" value="1"/>
</dbReference>
<dbReference type="PANTHER" id="PTHR12771:SF2">
    <property type="entry name" value="ELMO DOMAIN-CONTAINING PROTEIN 3"/>
    <property type="match status" value="1"/>
</dbReference>
<dbReference type="Proteomes" id="UP001176940">
    <property type="component" value="Unassembled WGS sequence"/>
</dbReference>
<dbReference type="EMBL" id="CAUEEQ010021089">
    <property type="protein sequence ID" value="CAJ0943396.1"/>
    <property type="molecule type" value="Genomic_DNA"/>
</dbReference>
<proteinExistence type="predicted"/>
<feature type="domain" description="ELMO" evidence="1">
    <location>
        <begin position="245"/>
        <end position="399"/>
    </location>
</feature>
<dbReference type="InterPro" id="IPR006816">
    <property type="entry name" value="ELMO_dom"/>
</dbReference>
<dbReference type="Pfam" id="PF04727">
    <property type="entry name" value="ELMO_CED12"/>
    <property type="match status" value="1"/>
</dbReference>
<evidence type="ECO:0000313" key="3">
    <source>
        <dbReference type="Proteomes" id="UP001176940"/>
    </source>
</evidence>
<protein>
    <recommendedName>
        <fullName evidence="1">ELMO domain-containing protein</fullName>
    </recommendedName>
</protein>
<reference evidence="2" key="1">
    <citation type="submission" date="2023-07" db="EMBL/GenBank/DDBJ databases">
        <authorList>
            <person name="Stuckert A."/>
        </authorList>
    </citation>
    <scope>NUCLEOTIDE SEQUENCE</scope>
</reference>
<sequence>METGGGPNSVGTGDPNVVDNRMCWGTEFQRMGDIREKSWRRLDRSGREDIRDVGKIISSDLSTLSLRKREEKKEVMADRHSGILESREIMNGWAVGPDVHRSHNFLPVIKSMPISAVKHNSVLQTLVAKSEEPEKEPESEDLLRAEQEWDALENIQTELYCKKSGLLGVLPGQTPLISFNEALQYFQTADLSEYMKKIQPSVRRSGLSAVSHLLFGPPRLHRDLHAERDLVLTIAQCPLDNGQQVHVRVLQTIYKKLTGARFDCPQYGSHWEQLGFQGLDPGTDLRAAGLLGLMHLLHMVMEPKTLPLAHDIFRLSQHHRQNFPFCLMSLNITRICIQILREERVSRECNRRQQVFAVLNDLYVAIYYHLYHVWKTENKTISDSGFILKEVEVLAKKKPKDLFRQLDAHVKERPLPKDLPLEIWTHHPADQRMENHEGSHAQTGGICFTGVCEQQVQEDRLI</sequence>
<dbReference type="InterPro" id="IPR050868">
    <property type="entry name" value="ELMO_domain-containing"/>
</dbReference>
<keyword evidence="3" id="KW-1185">Reference proteome</keyword>
<comment type="caution">
    <text evidence="2">The sequence shown here is derived from an EMBL/GenBank/DDBJ whole genome shotgun (WGS) entry which is preliminary data.</text>
</comment>
<evidence type="ECO:0000259" key="1">
    <source>
        <dbReference type="PROSITE" id="PS51335"/>
    </source>
</evidence>
<organism evidence="2 3">
    <name type="scientific">Ranitomeya imitator</name>
    <name type="common">mimic poison frog</name>
    <dbReference type="NCBI Taxonomy" id="111125"/>
    <lineage>
        <taxon>Eukaryota</taxon>
        <taxon>Metazoa</taxon>
        <taxon>Chordata</taxon>
        <taxon>Craniata</taxon>
        <taxon>Vertebrata</taxon>
        <taxon>Euteleostomi</taxon>
        <taxon>Amphibia</taxon>
        <taxon>Batrachia</taxon>
        <taxon>Anura</taxon>
        <taxon>Neobatrachia</taxon>
        <taxon>Hyloidea</taxon>
        <taxon>Dendrobatidae</taxon>
        <taxon>Dendrobatinae</taxon>
        <taxon>Ranitomeya</taxon>
    </lineage>
</organism>